<evidence type="ECO:0000313" key="3">
    <source>
        <dbReference type="Proteomes" id="UP000249922"/>
    </source>
</evidence>
<protein>
    <submittedName>
        <fullName evidence="2">Uncharacterized protein</fullName>
    </submittedName>
</protein>
<evidence type="ECO:0000313" key="2">
    <source>
        <dbReference type="EMBL" id="AWX93882.1"/>
    </source>
</evidence>
<sequence>MASYDPVTEHLRFIEAKGRIDSADSVMTTRHEQITSLNTHDTQRRVEDRADRRRYTGQPRHV</sequence>
<feature type="region of interest" description="Disordered" evidence="1">
    <location>
        <begin position="24"/>
        <end position="62"/>
    </location>
</feature>
<dbReference type="EMBL" id="CP030239">
    <property type="protein sequence ID" value="AWX93882.1"/>
    <property type="molecule type" value="Genomic_DNA"/>
</dbReference>
<name>A0ABN5M779_9RHOB</name>
<keyword evidence="3" id="KW-1185">Reference proteome</keyword>
<proteinExistence type="predicted"/>
<organism evidence="2 3">
    <name type="scientific">Paracoccus mutanolyticus</name>
    <dbReference type="NCBI Taxonomy" id="1499308"/>
    <lineage>
        <taxon>Bacteria</taxon>
        <taxon>Pseudomonadati</taxon>
        <taxon>Pseudomonadota</taxon>
        <taxon>Alphaproteobacteria</taxon>
        <taxon>Rhodobacterales</taxon>
        <taxon>Paracoccaceae</taxon>
        <taxon>Paracoccus</taxon>
    </lineage>
</organism>
<reference evidence="2 3" key="1">
    <citation type="submission" date="2018-06" db="EMBL/GenBank/DDBJ databases">
        <title>Complete genome sequence of Paracoccus mutanolyticus strain RSP-02 isolated from cellulosic waste.</title>
        <authorList>
            <person name="Amrutha R.N."/>
            <person name="Shrivastav A."/>
            <person name="Buddana S.K."/>
            <person name="Deshpande U."/>
            <person name="Prakasham R.S."/>
        </authorList>
    </citation>
    <scope>NUCLEOTIDE SEQUENCE [LARGE SCALE GENOMIC DNA]</scope>
    <source>
        <strain evidence="2 3">RSP-02</strain>
    </source>
</reference>
<evidence type="ECO:0000256" key="1">
    <source>
        <dbReference type="SAM" id="MobiDB-lite"/>
    </source>
</evidence>
<feature type="compositionally biased region" description="Basic and acidic residues" evidence="1">
    <location>
        <begin position="41"/>
        <end position="54"/>
    </location>
</feature>
<dbReference type="Proteomes" id="UP000249922">
    <property type="component" value="Chromosome"/>
</dbReference>
<gene>
    <name evidence="2" type="ORF">DPM13_15000</name>
</gene>
<accession>A0ABN5M779</accession>